<evidence type="ECO:0000313" key="2">
    <source>
        <dbReference type="Proteomes" id="UP000052008"/>
    </source>
</evidence>
<protein>
    <recommendedName>
        <fullName evidence="3">GlcNAc-PI de-N-acetylase</fullName>
    </recommendedName>
</protein>
<organism evidence="1 2">
    <name type="scientific">candidate division TA06 bacterium DG_24</name>
    <dbReference type="NCBI Taxonomy" id="1703770"/>
    <lineage>
        <taxon>Bacteria</taxon>
        <taxon>Bacteria division TA06</taxon>
    </lineage>
</organism>
<dbReference type="PANTHER" id="PTHR12993:SF11">
    <property type="entry name" value="N-ACETYLGLUCOSAMINYL-PHOSPHATIDYLINOSITOL DE-N-ACETYLASE"/>
    <property type="match status" value="1"/>
</dbReference>
<dbReference type="Pfam" id="PF02585">
    <property type="entry name" value="PIG-L"/>
    <property type="match status" value="1"/>
</dbReference>
<comment type="caution">
    <text evidence="1">The sequence shown here is derived from an EMBL/GenBank/DDBJ whole genome shotgun (WGS) entry which is preliminary data.</text>
</comment>
<evidence type="ECO:0000313" key="1">
    <source>
        <dbReference type="EMBL" id="KPJ52937.1"/>
    </source>
</evidence>
<dbReference type="Proteomes" id="UP000052008">
    <property type="component" value="Unassembled WGS sequence"/>
</dbReference>
<dbReference type="GO" id="GO:0016811">
    <property type="term" value="F:hydrolase activity, acting on carbon-nitrogen (but not peptide) bonds, in linear amides"/>
    <property type="evidence" value="ECO:0007669"/>
    <property type="project" value="TreeGrafter"/>
</dbReference>
<dbReference type="SUPFAM" id="SSF102588">
    <property type="entry name" value="LmbE-like"/>
    <property type="match status" value="1"/>
</dbReference>
<dbReference type="AlphaFoldDB" id="A0A0S7WSL9"/>
<dbReference type="Gene3D" id="3.40.50.10320">
    <property type="entry name" value="LmbE-like"/>
    <property type="match status" value="1"/>
</dbReference>
<dbReference type="InterPro" id="IPR024078">
    <property type="entry name" value="LmbE-like_dom_sf"/>
</dbReference>
<accession>A0A0S7WSL9</accession>
<gene>
    <name evidence="1" type="ORF">AMJ39_06405</name>
</gene>
<dbReference type="EMBL" id="LIZS01000035">
    <property type="protein sequence ID" value="KPJ52937.1"/>
    <property type="molecule type" value="Genomic_DNA"/>
</dbReference>
<evidence type="ECO:0008006" key="3">
    <source>
        <dbReference type="Google" id="ProtNLM"/>
    </source>
</evidence>
<dbReference type="InterPro" id="IPR003737">
    <property type="entry name" value="GlcNAc_PI_deacetylase-related"/>
</dbReference>
<sequence length="259" mass="29150">MGSLAGRRLPKDVFRHVRALVKAGDEALYPRLIEKPEARRVIVLSPHPDDDVIACGGTLVKHHRAGDHITSFYLTDGKKGDPSWGDEEDLVRERKAEAERAARIIGIDELVFLGEPDLRLRVTAGLVQKLVGMLKDGRPDIVYLPFMLDYHPDHRAANALFVAACRDGADVPAILAYEAWTPLIPNRIVDITDEMAVKCEAIGEHRTQTKNIEYIRLVKGLNAYRTLHAPRECEYAEAFFAAPRERYLQLWDYVEGEAS</sequence>
<proteinExistence type="predicted"/>
<dbReference type="PANTHER" id="PTHR12993">
    <property type="entry name" value="N-ACETYLGLUCOSAMINYL-PHOSPHATIDYLINOSITOL DE-N-ACETYLASE-RELATED"/>
    <property type="match status" value="1"/>
</dbReference>
<name>A0A0S7WSL9_UNCT6</name>
<reference evidence="1 2" key="1">
    <citation type="journal article" date="2015" name="Microbiome">
        <title>Genomic resolution of linkages in carbon, nitrogen, and sulfur cycling among widespread estuary sediment bacteria.</title>
        <authorList>
            <person name="Baker B.J."/>
            <person name="Lazar C.S."/>
            <person name="Teske A.P."/>
            <person name="Dick G.J."/>
        </authorList>
    </citation>
    <scope>NUCLEOTIDE SEQUENCE [LARGE SCALE GENOMIC DNA]</scope>
    <source>
        <strain evidence="1">DG_24</strain>
    </source>
</reference>
<dbReference type="STRING" id="1703770.AMJ39_06405"/>